<dbReference type="PANTHER" id="PTHR35273:SF2">
    <property type="entry name" value="ALPHA-GALACTOSIDASE"/>
    <property type="match status" value="1"/>
</dbReference>
<evidence type="ECO:0000256" key="1">
    <source>
        <dbReference type="SAM" id="SignalP"/>
    </source>
</evidence>
<evidence type="ECO:0000313" key="4">
    <source>
        <dbReference type="Proteomes" id="UP000679307"/>
    </source>
</evidence>
<feature type="signal peptide" evidence="1">
    <location>
        <begin position="1"/>
        <end position="21"/>
    </location>
</feature>
<protein>
    <recommendedName>
        <fullName evidence="2">Glycoside-hydrolase family GH114 TIM-barrel domain-containing protein</fullName>
    </recommendedName>
</protein>
<keyword evidence="1" id="KW-0732">Signal</keyword>
<feature type="chain" id="PRO_5047388401" description="Glycoside-hydrolase family GH114 TIM-barrel domain-containing protein" evidence="1">
    <location>
        <begin position="22"/>
        <end position="264"/>
    </location>
</feature>
<dbReference type="InterPro" id="IPR013785">
    <property type="entry name" value="Aldolase_TIM"/>
</dbReference>
<evidence type="ECO:0000259" key="2">
    <source>
        <dbReference type="Pfam" id="PF03537"/>
    </source>
</evidence>
<dbReference type="Pfam" id="PF03537">
    <property type="entry name" value="Glyco_hydro_114"/>
    <property type="match status" value="1"/>
</dbReference>
<proteinExistence type="predicted"/>
<name>A0ABX8EG59_9ACTN</name>
<dbReference type="RefSeq" id="WP_214058940.1">
    <property type="nucleotide sequence ID" value="NZ_CP075371.1"/>
</dbReference>
<dbReference type="EMBL" id="CP075371">
    <property type="protein sequence ID" value="QVT79494.1"/>
    <property type="molecule type" value="Genomic_DNA"/>
</dbReference>
<keyword evidence="4" id="KW-1185">Reference proteome</keyword>
<sequence length="264" mass="28612">MLTGLLTALALVLGLSGPGGGADRPLPDPAADVDYQLGGARAVPERVGTVVRDRTAKPTDRYDVCYVNAFQTQPDAKRFWRQHWRLVLKDDGDPVVDGAWGEWLLDLRTPATRQRLAAIVGDWIAECGADGFDAVELDNLDSFSRSHGLLDRGDALAYARLLVGRAHGAGLAVAQKNLAGFDGTRIGFDLVVAEECGRYDECMAYTDDFGDAVLAVEYRAKDFRRTCRDVGARVPVVLRDRDVTPGAYAGSAEAAQSSDDRRAR</sequence>
<dbReference type="SUPFAM" id="SSF51445">
    <property type="entry name" value="(Trans)glycosidases"/>
    <property type="match status" value="1"/>
</dbReference>
<gene>
    <name evidence="3" type="ORF">ENKNEFLB_01876</name>
</gene>
<feature type="domain" description="Glycoside-hydrolase family GH114 TIM-barrel" evidence="2">
    <location>
        <begin position="34"/>
        <end position="244"/>
    </location>
</feature>
<dbReference type="InterPro" id="IPR004352">
    <property type="entry name" value="GH114_TIM-barrel"/>
</dbReference>
<organism evidence="3 4">
    <name type="scientific">Nocardioides aquaticus</name>
    <dbReference type="NCBI Taxonomy" id="160826"/>
    <lineage>
        <taxon>Bacteria</taxon>
        <taxon>Bacillati</taxon>
        <taxon>Actinomycetota</taxon>
        <taxon>Actinomycetes</taxon>
        <taxon>Propionibacteriales</taxon>
        <taxon>Nocardioidaceae</taxon>
        <taxon>Nocardioides</taxon>
    </lineage>
</organism>
<evidence type="ECO:0000313" key="3">
    <source>
        <dbReference type="EMBL" id="QVT79494.1"/>
    </source>
</evidence>
<accession>A0ABX8EG59</accession>
<dbReference type="Proteomes" id="UP000679307">
    <property type="component" value="Chromosome"/>
</dbReference>
<dbReference type="Gene3D" id="3.20.20.70">
    <property type="entry name" value="Aldolase class I"/>
    <property type="match status" value="1"/>
</dbReference>
<dbReference type="InterPro" id="IPR017853">
    <property type="entry name" value="GH"/>
</dbReference>
<reference evidence="3 4" key="1">
    <citation type="submission" date="2021-05" db="EMBL/GenBank/DDBJ databases">
        <title>Complete genome of Nocardioides aquaticus KCTC 9944T isolated from meromictic and hypersaline Ekho Lake, Antarctica.</title>
        <authorList>
            <person name="Hwang K."/>
            <person name="Kim K.M."/>
            <person name="Choe H."/>
        </authorList>
    </citation>
    <scope>NUCLEOTIDE SEQUENCE [LARGE SCALE GENOMIC DNA]</scope>
    <source>
        <strain evidence="3 4">KCTC 9944</strain>
    </source>
</reference>
<dbReference type="PANTHER" id="PTHR35273">
    <property type="entry name" value="ALPHA-1,4 POLYGALACTOSAMINIDASE, PUTATIVE (AFU_ORTHOLOGUE AFUA_3G07890)-RELATED"/>
    <property type="match status" value="1"/>
</dbReference>